<accession>A0A9N9IXP4</accession>
<evidence type="ECO:0000313" key="2">
    <source>
        <dbReference type="Proteomes" id="UP000789570"/>
    </source>
</evidence>
<name>A0A9N9IXP4_9GLOM</name>
<gene>
    <name evidence="1" type="ORF">FCALED_LOCUS16616</name>
</gene>
<feature type="non-terminal residue" evidence="1">
    <location>
        <position position="1"/>
    </location>
</feature>
<dbReference type="Proteomes" id="UP000789570">
    <property type="component" value="Unassembled WGS sequence"/>
</dbReference>
<organism evidence="1 2">
    <name type="scientific">Funneliformis caledonium</name>
    <dbReference type="NCBI Taxonomy" id="1117310"/>
    <lineage>
        <taxon>Eukaryota</taxon>
        <taxon>Fungi</taxon>
        <taxon>Fungi incertae sedis</taxon>
        <taxon>Mucoromycota</taxon>
        <taxon>Glomeromycotina</taxon>
        <taxon>Glomeromycetes</taxon>
        <taxon>Glomerales</taxon>
        <taxon>Glomeraceae</taxon>
        <taxon>Funneliformis</taxon>
    </lineage>
</organism>
<reference evidence="1" key="1">
    <citation type="submission" date="2021-06" db="EMBL/GenBank/DDBJ databases">
        <authorList>
            <person name="Kallberg Y."/>
            <person name="Tangrot J."/>
            <person name="Rosling A."/>
        </authorList>
    </citation>
    <scope>NUCLEOTIDE SEQUENCE</scope>
    <source>
        <strain evidence="1">UK204</strain>
    </source>
</reference>
<sequence length="47" mass="5441">NSHNDNHKITVYSPLFTVFDNIRKPLIAKENDTYKSCKILFASDQIT</sequence>
<feature type="non-terminal residue" evidence="1">
    <location>
        <position position="47"/>
    </location>
</feature>
<protein>
    <submittedName>
        <fullName evidence="1">8151_t:CDS:1</fullName>
    </submittedName>
</protein>
<comment type="caution">
    <text evidence="1">The sequence shown here is derived from an EMBL/GenBank/DDBJ whole genome shotgun (WGS) entry which is preliminary data.</text>
</comment>
<evidence type="ECO:0000313" key="1">
    <source>
        <dbReference type="EMBL" id="CAG8755958.1"/>
    </source>
</evidence>
<dbReference type="AlphaFoldDB" id="A0A9N9IXP4"/>
<keyword evidence="2" id="KW-1185">Reference proteome</keyword>
<proteinExistence type="predicted"/>
<dbReference type="EMBL" id="CAJVPQ010020341">
    <property type="protein sequence ID" value="CAG8755958.1"/>
    <property type="molecule type" value="Genomic_DNA"/>
</dbReference>